<keyword evidence="3" id="KW-1185">Reference proteome</keyword>
<protein>
    <submittedName>
        <fullName evidence="1">Uncharacterized protein</fullName>
    </submittedName>
</protein>
<proteinExistence type="predicted"/>
<evidence type="ECO:0000313" key="2">
    <source>
        <dbReference type="EMBL" id="WWC57814.1"/>
    </source>
</evidence>
<reference evidence="2" key="3">
    <citation type="submission" date="2024-02" db="EMBL/GenBank/DDBJ databases">
        <title>Comparative genomics of Cryptococcus and Kwoniella reveals pathogenesis evolution and contrasting modes of karyotype evolution via chromosome fusion or intercentromeric recombination.</title>
        <authorList>
            <person name="Coelho M.A."/>
            <person name="David-Palma M."/>
            <person name="Shea T."/>
            <person name="Bowers K."/>
            <person name="McGinley-Smith S."/>
            <person name="Mohammad A.W."/>
            <person name="Gnirke A."/>
            <person name="Yurkov A.M."/>
            <person name="Nowrousian M."/>
            <person name="Sun S."/>
            <person name="Cuomo C.A."/>
            <person name="Heitman J."/>
        </authorList>
    </citation>
    <scope>NUCLEOTIDE SEQUENCE</scope>
    <source>
        <strain evidence="2">CBS 10117</strain>
    </source>
</reference>
<dbReference type="AlphaFoldDB" id="A0A1A6AEN5"/>
<dbReference type="GeneID" id="28964048"/>
<accession>A0A1A6AEN5</accession>
<reference evidence="2" key="2">
    <citation type="submission" date="2013-07" db="EMBL/GenBank/DDBJ databases">
        <authorList>
            <consortium name="The Broad Institute Genome Sequencing Platform"/>
            <person name="Cuomo C."/>
            <person name="Litvintseva A."/>
            <person name="Chen Y."/>
            <person name="Heitman J."/>
            <person name="Sun S."/>
            <person name="Springer D."/>
            <person name="Dromer F."/>
            <person name="Young S.K."/>
            <person name="Zeng Q."/>
            <person name="Gargeya S."/>
            <person name="Fitzgerald M."/>
            <person name="Abouelleil A."/>
            <person name="Alvarado L."/>
            <person name="Berlin A.M."/>
            <person name="Chapman S.B."/>
            <person name="Dewar J."/>
            <person name="Goldberg J."/>
            <person name="Griggs A."/>
            <person name="Gujja S."/>
            <person name="Hansen M."/>
            <person name="Howarth C."/>
            <person name="Imamovic A."/>
            <person name="Larimer J."/>
            <person name="McCowan C."/>
            <person name="Murphy C."/>
            <person name="Pearson M."/>
            <person name="Priest M."/>
            <person name="Roberts A."/>
            <person name="Saif S."/>
            <person name="Shea T."/>
            <person name="Sykes S."/>
            <person name="Wortman J."/>
            <person name="Nusbaum C."/>
            <person name="Birren B."/>
        </authorList>
    </citation>
    <scope>NUCLEOTIDE SEQUENCE</scope>
    <source>
        <strain evidence="2">CBS 10117</strain>
    </source>
</reference>
<organism evidence="1">
    <name type="scientific">Kwoniella dejecticola CBS 10117</name>
    <dbReference type="NCBI Taxonomy" id="1296121"/>
    <lineage>
        <taxon>Eukaryota</taxon>
        <taxon>Fungi</taxon>
        <taxon>Dikarya</taxon>
        <taxon>Basidiomycota</taxon>
        <taxon>Agaricomycotina</taxon>
        <taxon>Tremellomycetes</taxon>
        <taxon>Tremellales</taxon>
        <taxon>Cryptococcaceae</taxon>
        <taxon>Kwoniella</taxon>
    </lineage>
</organism>
<gene>
    <name evidence="1" type="ORF">I303_00349</name>
    <name evidence="2" type="ORF">I303_100349</name>
</gene>
<evidence type="ECO:0000313" key="1">
    <source>
        <dbReference type="EMBL" id="OBR88532.1"/>
    </source>
</evidence>
<dbReference type="EMBL" id="CP144530">
    <property type="protein sequence ID" value="WWC57814.1"/>
    <property type="molecule type" value="Genomic_DNA"/>
</dbReference>
<name>A0A1A6AEN5_9TREE</name>
<dbReference type="Proteomes" id="UP000078595">
    <property type="component" value="Chromosome 1"/>
</dbReference>
<reference evidence="1" key="1">
    <citation type="submission" date="2013-07" db="EMBL/GenBank/DDBJ databases">
        <title>The Genome Sequence of Cryptococcus dejecticola CBS10117.</title>
        <authorList>
            <consortium name="The Broad Institute Genome Sequencing Platform"/>
            <person name="Cuomo C."/>
            <person name="Litvintseva A."/>
            <person name="Chen Y."/>
            <person name="Heitman J."/>
            <person name="Sun S."/>
            <person name="Springer D."/>
            <person name="Dromer F."/>
            <person name="Young S.K."/>
            <person name="Zeng Q."/>
            <person name="Gargeya S."/>
            <person name="Fitzgerald M."/>
            <person name="Abouelleil A."/>
            <person name="Alvarado L."/>
            <person name="Berlin A.M."/>
            <person name="Chapman S.B."/>
            <person name="Dewar J."/>
            <person name="Goldberg J."/>
            <person name="Griggs A."/>
            <person name="Gujja S."/>
            <person name="Hansen M."/>
            <person name="Howarth C."/>
            <person name="Imamovic A."/>
            <person name="Larimer J."/>
            <person name="McCowan C."/>
            <person name="Murphy C."/>
            <person name="Pearson M."/>
            <person name="Priest M."/>
            <person name="Roberts A."/>
            <person name="Saif S."/>
            <person name="Shea T."/>
            <person name="Sykes S."/>
            <person name="Wortman J."/>
            <person name="Nusbaum C."/>
            <person name="Birren B."/>
        </authorList>
    </citation>
    <scope>NUCLEOTIDE SEQUENCE [LARGE SCALE GENOMIC DNA]</scope>
    <source>
        <strain evidence="1">CBS 10117</strain>
    </source>
</reference>
<sequence length="236" mass="26609">MSQSCNAKLYLQSLEGDITLANGSSTALAPKFTHYKVSPDSERRLDSSDNVTIRFLDEGDLTLRYEPSTFQGFLKKDEGPWYGIPSCVEGEINLTLRGIKFDHARLSNQSTANEEWYAEMTQKDIIGRFRRISLITEGDDKKVRILKGGRDVDREYIPVHLTEGTNPDTVSSFETQDKVRVHVSLNENDPEGTVLRTDLTKEQQDESLALLNEMGRWRFVATAEISVAGSVSSLWK</sequence>
<dbReference type="VEuPathDB" id="FungiDB:I303_00349"/>
<dbReference type="RefSeq" id="XP_018266374.1">
    <property type="nucleotide sequence ID" value="XM_018403720.1"/>
</dbReference>
<dbReference type="KEGG" id="kdj:28964048"/>
<evidence type="ECO:0000313" key="3">
    <source>
        <dbReference type="Proteomes" id="UP000078595"/>
    </source>
</evidence>
<dbReference type="EMBL" id="KI894027">
    <property type="protein sequence ID" value="OBR88532.1"/>
    <property type="molecule type" value="Genomic_DNA"/>
</dbReference>